<dbReference type="Gene3D" id="1.10.3890.10">
    <property type="entry name" value="HflD-like"/>
    <property type="match status" value="1"/>
</dbReference>
<name>A0A1T2LA67_9GAMM</name>
<keyword evidence="3 4" id="KW-0472">Membrane</keyword>
<proteinExistence type="inferred from homology"/>
<dbReference type="GO" id="GO:0005737">
    <property type="term" value="C:cytoplasm"/>
    <property type="evidence" value="ECO:0007669"/>
    <property type="project" value="UniProtKB-SubCell"/>
</dbReference>
<organism evidence="5 6">
    <name type="scientific">Solemya pervernicosa gill symbiont</name>
    <dbReference type="NCBI Taxonomy" id="642797"/>
    <lineage>
        <taxon>Bacteria</taxon>
        <taxon>Pseudomonadati</taxon>
        <taxon>Pseudomonadota</taxon>
        <taxon>Gammaproteobacteria</taxon>
        <taxon>sulfur-oxidizing symbionts</taxon>
    </lineage>
</organism>
<dbReference type="PANTHER" id="PTHR38100:SF1">
    <property type="entry name" value="HIGH FREQUENCY LYSOGENIZATION PROTEIN HFLD"/>
    <property type="match status" value="1"/>
</dbReference>
<comment type="caution">
    <text evidence="5">The sequence shown here is derived from an EMBL/GenBank/DDBJ whole genome shotgun (WGS) entry which is preliminary data.</text>
</comment>
<dbReference type="EMBL" id="MPRL01000003">
    <property type="protein sequence ID" value="OOZ41999.1"/>
    <property type="molecule type" value="Genomic_DNA"/>
</dbReference>
<comment type="similarity">
    <text evidence="4">Belongs to the HflD family.</text>
</comment>
<evidence type="ECO:0000256" key="1">
    <source>
        <dbReference type="ARBA" id="ARBA00022475"/>
    </source>
</evidence>
<dbReference type="InterPro" id="IPR007451">
    <property type="entry name" value="HflD"/>
</dbReference>
<comment type="subcellular location">
    <subcellularLocation>
        <location evidence="4">Cytoplasm</location>
    </subcellularLocation>
    <subcellularLocation>
        <location evidence="4">Cell membrane</location>
        <topology evidence="4">Peripheral membrane protein</topology>
        <orientation evidence="4">Cytoplasmic side</orientation>
    </subcellularLocation>
</comment>
<dbReference type="RefSeq" id="WP_078482275.1">
    <property type="nucleotide sequence ID" value="NZ_MPRL01000003.1"/>
</dbReference>
<dbReference type="HAMAP" id="MF_00695">
    <property type="entry name" value="HflD_protein"/>
    <property type="match status" value="1"/>
</dbReference>
<gene>
    <name evidence="4" type="primary">hflD</name>
    <name evidence="5" type="ORF">BOW53_01285</name>
</gene>
<keyword evidence="2 4" id="KW-0963">Cytoplasm</keyword>
<protein>
    <recommendedName>
        <fullName evidence="4">High frequency lysogenization protein HflD homolog</fullName>
    </recommendedName>
</protein>
<sequence>MEKTVRNQTIALAGTLQAVTMVKQLAHGEQYDQDDLQTMVGTVFETEPASIEAVYGGLAGVANGLRLLIRQLGDDTSQRDIETTKYLITLLHLEKQLMKRSDLLETVTAGIERARQQLNHFEPTHSNVIAGLADTYFTTISTLQPRIMVQGDPATLNSPENANRIRALLLSGVRSAILWKQAGGGKLRLIFGRKKILAQAHALCAELEEGYQ</sequence>
<dbReference type="OrthoDB" id="9788031at2"/>
<dbReference type="Pfam" id="PF04356">
    <property type="entry name" value="DUF489"/>
    <property type="match status" value="1"/>
</dbReference>
<evidence type="ECO:0000256" key="4">
    <source>
        <dbReference type="HAMAP-Rule" id="MF_00695"/>
    </source>
</evidence>
<dbReference type="PANTHER" id="PTHR38100">
    <property type="entry name" value="HIGH FREQUENCY LYSOGENIZATION PROTEIN HFLD"/>
    <property type="match status" value="1"/>
</dbReference>
<keyword evidence="6" id="KW-1185">Reference proteome</keyword>
<dbReference type="SUPFAM" id="SSF101322">
    <property type="entry name" value="YcfC-like"/>
    <property type="match status" value="1"/>
</dbReference>
<dbReference type="InterPro" id="IPR035932">
    <property type="entry name" value="HflD-like_sf"/>
</dbReference>
<dbReference type="AlphaFoldDB" id="A0A1T2LA67"/>
<keyword evidence="1 4" id="KW-1003">Cell membrane</keyword>
<evidence type="ECO:0000313" key="6">
    <source>
        <dbReference type="Proteomes" id="UP000191110"/>
    </source>
</evidence>
<accession>A0A1T2LA67</accession>
<evidence type="ECO:0000313" key="5">
    <source>
        <dbReference type="EMBL" id="OOZ41999.1"/>
    </source>
</evidence>
<dbReference type="Proteomes" id="UP000191110">
    <property type="component" value="Unassembled WGS sequence"/>
</dbReference>
<reference evidence="5 6" key="1">
    <citation type="submission" date="2016-11" db="EMBL/GenBank/DDBJ databases">
        <title>Mixed transmission modes and dynamic genome evolution in an obligate animal-bacterial symbiosis.</title>
        <authorList>
            <person name="Russell S.L."/>
            <person name="Corbett-Detig R.B."/>
            <person name="Cavanaugh C.M."/>
        </authorList>
    </citation>
    <scope>NUCLEOTIDE SEQUENCE [LARGE SCALE GENOMIC DNA]</scope>
    <source>
        <strain evidence="5">Sveles-Q1</strain>
    </source>
</reference>
<evidence type="ECO:0000256" key="3">
    <source>
        <dbReference type="ARBA" id="ARBA00023136"/>
    </source>
</evidence>
<dbReference type="NCBIfam" id="NF001246">
    <property type="entry name" value="PRK00218.1-2"/>
    <property type="match status" value="1"/>
</dbReference>
<dbReference type="GO" id="GO:0005886">
    <property type="term" value="C:plasma membrane"/>
    <property type="evidence" value="ECO:0007669"/>
    <property type="project" value="UniProtKB-SubCell"/>
</dbReference>
<evidence type="ECO:0000256" key="2">
    <source>
        <dbReference type="ARBA" id="ARBA00022490"/>
    </source>
</evidence>